<protein>
    <submittedName>
        <fullName evidence="2">Uncharacterized protein</fullName>
    </submittedName>
</protein>
<name>A0A6V7V5K6_MELEN</name>
<proteinExistence type="predicted"/>
<sequence length="67" mass="8014">MNIEKLLIFFNLFLCCICQSNSTKYISSKTENNKNKKERHPNLLEDENENFDRLLKIQNHQNTKILT</sequence>
<dbReference type="EMBL" id="CAJEWN010000165">
    <property type="protein sequence ID" value="CAD2170264.1"/>
    <property type="molecule type" value="Genomic_DNA"/>
</dbReference>
<gene>
    <name evidence="2" type="ORF">MENT_LOCUS21657</name>
</gene>
<dbReference type="AlphaFoldDB" id="A0A6V7V5K6"/>
<comment type="caution">
    <text evidence="2">The sequence shown here is derived from an EMBL/GenBank/DDBJ whole genome shotgun (WGS) entry which is preliminary data.</text>
</comment>
<reference evidence="2 3" key="1">
    <citation type="submission" date="2020-08" db="EMBL/GenBank/DDBJ databases">
        <authorList>
            <person name="Koutsovoulos G."/>
            <person name="Danchin GJ E."/>
        </authorList>
    </citation>
    <scope>NUCLEOTIDE SEQUENCE [LARGE SCALE GENOMIC DNA]</scope>
</reference>
<evidence type="ECO:0000256" key="1">
    <source>
        <dbReference type="SAM" id="SignalP"/>
    </source>
</evidence>
<feature type="chain" id="PRO_5028166197" evidence="1">
    <location>
        <begin position="23"/>
        <end position="67"/>
    </location>
</feature>
<evidence type="ECO:0000313" key="3">
    <source>
        <dbReference type="Proteomes" id="UP000580250"/>
    </source>
</evidence>
<keyword evidence="1" id="KW-0732">Signal</keyword>
<dbReference type="Proteomes" id="UP000580250">
    <property type="component" value="Unassembled WGS sequence"/>
</dbReference>
<evidence type="ECO:0000313" key="2">
    <source>
        <dbReference type="EMBL" id="CAD2170264.1"/>
    </source>
</evidence>
<organism evidence="2 3">
    <name type="scientific">Meloidogyne enterolobii</name>
    <name type="common">Root-knot nematode worm</name>
    <name type="synonym">Meloidogyne mayaguensis</name>
    <dbReference type="NCBI Taxonomy" id="390850"/>
    <lineage>
        <taxon>Eukaryota</taxon>
        <taxon>Metazoa</taxon>
        <taxon>Ecdysozoa</taxon>
        <taxon>Nematoda</taxon>
        <taxon>Chromadorea</taxon>
        <taxon>Rhabditida</taxon>
        <taxon>Tylenchina</taxon>
        <taxon>Tylenchomorpha</taxon>
        <taxon>Tylenchoidea</taxon>
        <taxon>Meloidogynidae</taxon>
        <taxon>Meloidogyninae</taxon>
        <taxon>Meloidogyne</taxon>
    </lineage>
</organism>
<feature type="signal peptide" evidence="1">
    <location>
        <begin position="1"/>
        <end position="22"/>
    </location>
</feature>
<accession>A0A6V7V5K6</accession>